<feature type="non-terminal residue" evidence="1">
    <location>
        <position position="1"/>
    </location>
</feature>
<dbReference type="Proteomes" id="UP000485058">
    <property type="component" value="Unassembled WGS sequence"/>
</dbReference>
<accession>A0A6A0AJC7</accession>
<protein>
    <submittedName>
        <fullName evidence="1">Uncharacterized protein</fullName>
    </submittedName>
</protein>
<gene>
    <name evidence="1" type="ORF">HaLaN_32150</name>
</gene>
<keyword evidence="2" id="KW-1185">Reference proteome</keyword>
<evidence type="ECO:0000313" key="1">
    <source>
        <dbReference type="EMBL" id="GFH32862.1"/>
    </source>
</evidence>
<evidence type="ECO:0000313" key="2">
    <source>
        <dbReference type="Proteomes" id="UP000485058"/>
    </source>
</evidence>
<sequence>LPGSLQQSLALAEELAAQVGARIHYPVRMQAVGSEEVATCVRLELPAAR</sequence>
<dbReference type="AlphaFoldDB" id="A0A6A0AJC7"/>
<proteinExistence type="predicted"/>
<comment type="caution">
    <text evidence="1">The sequence shown here is derived from an EMBL/GenBank/DDBJ whole genome shotgun (WGS) entry which is preliminary data.</text>
</comment>
<dbReference type="EMBL" id="BLLF01007263">
    <property type="protein sequence ID" value="GFH32862.1"/>
    <property type="molecule type" value="Genomic_DNA"/>
</dbReference>
<name>A0A6A0AJC7_HAELA</name>
<reference evidence="1 2" key="1">
    <citation type="submission" date="2020-02" db="EMBL/GenBank/DDBJ databases">
        <title>Draft genome sequence of Haematococcus lacustris strain NIES-144.</title>
        <authorList>
            <person name="Morimoto D."/>
            <person name="Nakagawa S."/>
            <person name="Yoshida T."/>
            <person name="Sawayama S."/>
        </authorList>
    </citation>
    <scope>NUCLEOTIDE SEQUENCE [LARGE SCALE GENOMIC DNA]</scope>
    <source>
        <strain evidence="1 2">NIES-144</strain>
    </source>
</reference>
<organism evidence="1 2">
    <name type="scientific">Haematococcus lacustris</name>
    <name type="common">Green alga</name>
    <name type="synonym">Haematococcus pluvialis</name>
    <dbReference type="NCBI Taxonomy" id="44745"/>
    <lineage>
        <taxon>Eukaryota</taxon>
        <taxon>Viridiplantae</taxon>
        <taxon>Chlorophyta</taxon>
        <taxon>core chlorophytes</taxon>
        <taxon>Chlorophyceae</taxon>
        <taxon>CS clade</taxon>
        <taxon>Chlamydomonadales</taxon>
        <taxon>Haematococcaceae</taxon>
        <taxon>Haematococcus</taxon>
    </lineage>
</organism>